<evidence type="ECO:0000256" key="3">
    <source>
        <dbReference type="ARBA" id="ARBA00023026"/>
    </source>
</evidence>
<feature type="region of interest" description="Disordered" evidence="5">
    <location>
        <begin position="102"/>
        <end position="121"/>
    </location>
</feature>
<dbReference type="InterPro" id="IPR052210">
    <property type="entry name" value="LysM1-like"/>
</dbReference>
<dbReference type="InterPro" id="IPR018392">
    <property type="entry name" value="LysM"/>
</dbReference>
<keyword evidence="3" id="KW-0843">Virulence</keyword>
<evidence type="ECO:0000256" key="1">
    <source>
        <dbReference type="ARBA" id="ARBA00022669"/>
    </source>
</evidence>
<dbReference type="PANTHER" id="PTHR34997">
    <property type="entry name" value="AM15"/>
    <property type="match status" value="1"/>
</dbReference>
<evidence type="ECO:0000259" key="6">
    <source>
        <dbReference type="PROSITE" id="PS51782"/>
    </source>
</evidence>
<keyword evidence="8" id="KW-1185">Reference proteome</keyword>
<feature type="domain" description="LysM" evidence="6">
    <location>
        <begin position="137"/>
        <end position="184"/>
    </location>
</feature>
<organism evidence="7 8">
    <name type="scientific">Fusarium culmorum</name>
    <dbReference type="NCBI Taxonomy" id="5516"/>
    <lineage>
        <taxon>Eukaryota</taxon>
        <taxon>Fungi</taxon>
        <taxon>Dikarya</taxon>
        <taxon>Ascomycota</taxon>
        <taxon>Pezizomycotina</taxon>
        <taxon>Sordariomycetes</taxon>
        <taxon>Hypocreomycetidae</taxon>
        <taxon>Hypocreales</taxon>
        <taxon>Nectriaceae</taxon>
        <taxon>Fusarium</taxon>
    </lineage>
</organism>
<dbReference type="Gene3D" id="3.10.350.10">
    <property type="entry name" value="LysM domain"/>
    <property type="match status" value="1"/>
</dbReference>
<dbReference type="AlphaFoldDB" id="A0A2T4GFR5"/>
<dbReference type="GO" id="GO:0008061">
    <property type="term" value="F:chitin binding"/>
    <property type="evidence" value="ECO:0007669"/>
    <property type="project" value="UniProtKB-KW"/>
</dbReference>
<dbReference type="PROSITE" id="PS51782">
    <property type="entry name" value="LYSM"/>
    <property type="match status" value="1"/>
</dbReference>
<dbReference type="InterPro" id="IPR036779">
    <property type="entry name" value="LysM_dom_sf"/>
</dbReference>
<gene>
    <name evidence="7" type="ORF">FCULG_00011930</name>
</gene>
<reference evidence="7 8" key="1">
    <citation type="submission" date="2018-02" db="EMBL/GenBank/DDBJ databases">
        <title>Fusarium culmorum secondary metabolites in fungal-bacterial-plant interactions.</title>
        <authorList>
            <person name="Schmidt R."/>
        </authorList>
    </citation>
    <scope>NUCLEOTIDE SEQUENCE [LARGE SCALE GENOMIC DNA]</scope>
    <source>
        <strain evidence="7 8">PV</strain>
    </source>
</reference>
<dbReference type="SUPFAM" id="SSF54106">
    <property type="entry name" value="LysM domain"/>
    <property type="match status" value="1"/>
</dbReference>
<dbReference type="EMBL" id="PVEM01000022">
    <property type="protein sequence ID" value="PTD02300.1"/>
    <property type="molecule type" value="Genomic_DNA"/>
</dbReference>
<name>A0A2T4GFR5_FUSCU</name>
<evidence type="ECO:0000313" key="7">
    <source>
        <dbReference type="EMBL" id="PTD02300.1"/>
    </source>
</evidence>
<dbReference type="Proteomes" id="UP000241587">
    <property type="component" value="Unassembled WGS sequence"/>
</dbReference>
<evidence type="ECO:0000256" key="2">
    <source>
        <dbReference type="ARBA" id="ARBA00022729"/>
    </source>
</evidence>
<accession>A0A2T4GFR5</accession>
<comment type="caution">
    <text evidence="7">The sequence shown here is derived from an EMBL/GenBank/DDBJ whole genome shotgun (WGS) entry which is preliminary data.</text>
</comment>
<keyword evidence="1" id="KW-0147">Chitin-binding</keyword>
<evidence type="ECO:0000256" key="4">
    <source>
        <dbReference type="ARBA" id="ARBA00044955"/>
    </source>
</evidence>
<dbReference type="OMA" id="NCQRWHK"/>
<dbReference type="PANTHER" id="PTHR34997:SF2">
    <property type="entry name" value="LYSM DOMAIN-CONTAINING PROTEIN-RELATED"/>
    <property type="match status" value="1"/>
</dbReference>
<sequence length="250" mass="27199">MHFSSVVVQSLLSTSVTAARNKKFRRAVKPDGPTDPGITSKCTYYDEWVDNDYVNCQKWLMDWAITEQKFSEYNPTVGYDCSGIIVGHSYCVEINFGNPEEPEKADVTSIDVSGPEPTDTEEPHILAQEGLIESCVDLHKASEGDTCAGIVSRFGTFDFDTFFKWNPAVGKDCSGLWAGYYYCVGVPGTTTSAPAKTTATVTEPTGSKNPTVLQKGLIKGCALFHQAGKGDTCAKIVSNLDALNINAFYK</sequence>
<keyword evidence="2" id="KW-0732">Signal</keyword>
<proteinExistence type="inferred from homology"/>
<evidence type="ECO:0000256" key="5">
    <source>
        <dbReference type="SAM" id="MobiDB-lite"/>
    </source>
</evidence>
<dbReference type="OrthoDB" id="2281372at2759"/>
<comment type="similarity">
    <text evidence="4">Belongs to the secreted LysM effector family.</text>
</comment>
<protein>
    <submittedName>
        <fullName evidence="7">LysM domain-containing protein</fullName>
    </submittedName>
</protein>
<evidence type="ECO:0000313" key="8">
    <source>
        <dbReference type="Proteomes" id="UP000241587"/>
    </source>
</evidence>